<comment type="caution">
    <text evidence="4">The sequence shown here is derived from an EMBL/GenBank/DDBJ whole genome shotgun (WGS) entry which is preliminary data.</text>
</comment>
<dbReference type="Proteomes" id="UP000593566">
    <property type="component" value="Unassembled WGS sequence"/>
</dbReference>
<dbReference type="PANTHER" id="PTHR10366">
    <property type="entry name" value="NAD DEPENDENT EPIMERASE/DEHYDRATASE"/>
    <property type="match status" value="1"/>
</dbReference>
<evidence type="ECO:0000313" key="4">
    <source>
        <dbReference type="EMBL" id="KAF6222858.1"/>
    </source>
</evidence>
<dbReference type="InterPro" id="IPR050425">
    <property type="entry name" value="NAD(P)_dehydrat-like"/>
</dbReference>
<dbReference type="InterPro" id="IPR036291">
    <property type="entry name" value="NAD(P)-bd_dom_sf"/>
</dbReference>
<sequence>MCIGGSGFIASHILNTLLEHGQVTYHALNIQPVPDPNVNFSFGVVFTVRSESKGRRIIDVYPDTPSEKLSFVVVEDIAEEGAFDELSDFLKAVKSDPPFNFVIHTASPYHFNIQDSVKDFLEPAINGTTGIIKAVMAYAPTVKRVVLTSSFATIVNPWNHAKVYDETMWGPVTREQAMDPTGAYRGSKILAEKTAWELIETQKPQFDLVTIHPPMVYGPVPSFLNGLDSLNTSNHRIRAMIQGETKNTGLPPTAVYLFTDVRDVALAHVRALEVPQAGGQRYFVVGGHYSNKMIADTIRRSYPQLAERLPAVEDTEDDTPPNVYGYDNRKSREVLGLTYGSIEECVKDTVASMLALEAGQGSTSN</sequence>
<name>A0A8H6FCH6_9LECA</name>
<dbReference type="RefSeq" id="XP_037152204.1">
    <property type="nucleotide sequence ID" value="XM_037291842.1"/>
</dbReference>
<dbReference type="EMBL" id="JACCJB010000011">
    <property type="protein sequence ID" value="KAF6222858.1"/>
    <property type="molecule type" value="Genomic_DNA"/>
</dbReference>
<dbReference type="GeneID" id="59329327"/>
<dbReference type="PANTHER" id="PTHR10366:SF564">
    <property type="entry name" value="STEROL-4-ALPHA-CARBOXYLATE 3-DEHYDROGENASE, DECARBOXYLATING"/>
    <property type="match status" value="1"/>
</dbReference>
<keyword evidence="5" id="KW-1185">Reference proteome</keyword>
<dbReference type="Pfam" id="PF01370">
    <property type="entry name" value="Epimerase"/>
    <property type="match status" value="1"/>
</dbReference>
<evidence type="ECO:0000256" key="2">
    <source>
        <dbReference type="ARBA" id="ARBA00023445"/>
    </source>
</evidence>
<dbReference type="InterPro" id="IPR001509">
    <property type="entry name" value="Epimerase_deHydtase"/>
</dbReference>
<evidence type="ECO:0000259" key="3">
    <source>
        <dbReference type="Pfam" id="PF01370"/>
    </source>
</evidence>
<dbReference type="SUPFAM" id="SSF51735">
    <property type="entry name" value="NAD(P)-binding Rossmann-fold domains"/>
    <property type="match status" value="1"/>
</dbReference>
<organism evidence="4 5">
    <name type="scientific">Letharia lupina</name>
    <dbReference type="NCBI Taxonomy" id="560253"/>
    <lineage>
        <taxon>Eukaryota</taxon>
        <taxon>Fungi</taxon>
        <taxon>Dikarya</taxon>
        <taxon>Ascomycota</taxon>
        <taxon>Pezizomycotina</taxon>
        <taxon>Lecanoromycetes</taxon>
        <taxon>OSLEUM clade</taxon>
        <taxon>Lecanoromycetidae</taxon>
        <taxon>Lecanorales</taxon>
        <taxon>Lecanorineae</taxon>
        <taxon>Parmeliaceae</taxon>
        <taxon>Letharia</taxon>
    </lineage>
</organism>
<dbReference type="CDD" id="cd05227">
    <property type="entry name" value="AR_SDR_e"/>
    <property type="match status" value="1"/>
</dbReference>
<protein>
    <recommendedName>
        <fullName evidence="3">NAD-dependent epimerase/dehydratase domain-containing protein</fullName>
    </recommendedName>
</protein>
<evidence type="ECO:0000256" key="1">
    <source>
        <dbReference type="ARBA" id="ARBA00023002"/>
    </source>
</evidence>
<dbReference type="AlphaFoldDB" id="A0A8H6FCH6"/>
<dbReference type="GO" id="GO:0016616">
    <property type="term" value="F:oxidoreductase activity, acting on the CH-OH group of donors, NAD or NADP as acceptor"/>
    <property type="evidence" value="ECO:0007669"/>
    <property type="project" value="TreeGrafter"/>
</dbReference>
<proteinExistence type="inferred from homology"/>
<accession>A0A8H6FCH6</accession>
<dbReference type="Gene3D" id="3.40.50.720">
    <property type="entry name" value="NAD(P)-binding Rossmann-like Domain"/>
    <property type="match status" value="1"/>
</dbReference>
<reference evidence="4 5" key="1">
    <citation type="journal article" date="2020" name="Genomics">
        <title>Complete, high-quality genomes from long-read metagenomic sequencing of two wolf lichen thalli reveals enigmatic genome architecture.</title>
        <authorList>
            <person name="McKenzie S.K."/>
            <person name="Walston R.F."/>
            <person name="Allen J.L."/>
        </authorList>
    </citation>
    <scope>NUCLEOTIDE SEQUENCE [LARGE SCALE GENOMIC DNA]</scope>
    <source>
        <strain evidence="4">WasteWater1</strain>
    </source>
</reference>
<evidence type="ECO:0000313" key="5">
    <source>
        <dbReference type="Proteomes" id="UP000593566"/>
    </source>
</evidence>
<gene>
    <name evidence="4" type="ORF">HO133_000909</name>
</gene>
<comment type="similarity">
    <text evidence="2">Belongs to the NAD(P)-dependent epimerase/dehydratase family. Dihydroflavonol-4-reductase subfamily.</text>
</comment>
<keyword evidence="1" id="KW-0560">Oxidoreductase</keyword>
<feature type="domain" description="NAD-dependent epimerase/dehydratase" evidence="3">
    <location>
        <begin position="3"/>
        <end position="286"/>
    </location>
</feature>